<dbReference type="InterPro" id="IPR019644">
    <property type="entry name" value="DUF2508"/>
</dbReference>
<evidence type="ECO:0000313" key="1">
    <source>
        <dbReference type="EMBL" id="SFV00150.1"/>
    </source>
</evidence>
<sequence length="100" mass="11413">MKEDRHRSFAAGPAATAGVESAATLAGGQDADQVIRELRRAKRELEMARLQFDTVTDPMLIDHMVFRLGAAERQFNYLFQLARRHGIRVEGVRWDWNEAD</sequence>
<gene>
    <name evidence="1" type="ORF">SAMN05421543_11865</name>
</gene>
<keyword evidence="2" id="KW-1185">Reference proteome</keyword>
<dbReference type="EMBL" id="FPBV01000018">
    <property type="protein sequence ID" value="SFV00150.1"/>
    <property type="molecule type" value="Genomic_DNA"/>
</dbReference>
<protein>
    <recommendedName>
        <fullName evidence="3">DUF2508 family protein</fullName>
    </recommendedName>
</protein>
<evidence type="ECO:0008006" key="3">
    <source>
        <dbReference type="Google" id="ProtNLM"/>
    </source>
</evidence>
<dbReference type="OrthoDB" id="1809893at2"/>
<organism evidence="1 2">
    <name type="scientific">Alicyclobacillus macrosporangiidus</name>
    <dbReference type="NCBI Taxonomy" id="392015"/>
    <lineage>
        <taxon>Bacteria</taxon>
        <taxon>Bacillati</taxon>
        <taxon>Bacillota</taxon>
        <taxon>Bacilli</taxon>
        <taxon>Bacillales</taxon>
        <taxon>Alicyclobacillaceae</taxon>
        <taxon>Alicyclobacillus</taxon>
    </lineage>
</organism>
<reference evidence="2" key="1">
    <citation type="submission" date="2016-10" db="EMBL/GenBank/DDBJ databases">
        <authorList>
            <person name="Varghese N."/>
        </authorList>
    </citation>
    <scope>NUCLEOTIDE SEQUENCE [LARGE SCALE GENOMIC DNA]</scope>
    <source>
        <strain evidence="2">DSM 17980</strain>
    </source>
</reference>
<dbReference type="Pfam" id="PF10704">
    <property type="entry name" value="DUF2508"/>
    <property type="match status" value="1"/>
</dbReference>
<dbReference type="Proteomes" id="UP000183508">
    <property type="component" value="Unassembled WGS sequence"/>
</dbReference>
<dbReference type="STRING" id="392015.SAMN05421543_11865"/>
<dbReference type="RefSeq" id="WP_074954802.1">
    <property type="nucleotide sequence ID" value="NZ_FPBV01000018.1"/>
</dbReference>
<evidence type="ECO:0000313" key="2">
    <source>
        <dbReference type="Proteomes" id="UP000183508"/>
    </source>
</evidence>
<proteinExistence type="predicted"/>
<dbReference type="AlphaFoldDB" id="A0A1I7KRT5"/>
<accession>A0A1I7KRT5</accession>
<name>A0A1I7KRT5_9BACL</name>